<reference evidence="2 3" key="1">
    <citation type="journal article" date="2016" name="G3 (Bethesda)">
        <title>First Draft Assembly and Annotation of the Genome of a California Endemic Oak Quercus lobata Nee (Fagaceae).</title>
        <authorList>
            <person name="Sork V.L."/>
            <person name="Fitz-Gibbon S.T."/>
            <person name="Puiu D."/>
            <person name="Crepeau M."/>
            <person name="Gugger P.F."/>
            <person name="Sherman R."/>
            <person name="Stevens K."/>
            <person name="Langley C.H."/>
            <person name="Pellegrini M."/>
            <person name="Salzberg S.L."/>
        </authorList>
    </citation>
    <scope>NUCLEOTIDE SEQUENCE [LARGE SCALE GENOMIC DNA]</scope>
    <source>
        <strain evidence="2 3">cv. SW786</strain>
    </source>
</reference>
<dbReference type="SUPFAM" id="SSF56112">
    <property type="entry name" value="Protein kinase-like (PK-like)"/>
    <property type="match status" value="1"/>
</dbReference>
<proteinExistence type="predicted"/>
<evidence type="ECO:0000313" key="2">
    <source>
        <dbReference type="EnsemblPlants" id="QL11p009196:mrna"/>
    </source>
</evidence>
<dbReference type="Gramene" id="QL11p009196:mrna">
    <property type="protein sequence ID" value="QL11p009196:mrna"/>
    <property type="gene ID" value="QL11p009196"/>
</dbReference>
<dbReference type="Gene3D" id="1.10.510.10">
    <property type="entry name" value="Transferase(Phosphotransferase) domain 1"/>
    <property type="match status" value="1"/>
</dbReference>
<protein>
    <submittedName>
        <fullName evidence="2">Uncharacterized protein</fullName>
    </submittedName>
</protein>
<dbReference type="InterPro" id="IPR011009">
    <property type="entry name" value="Kinase-like_dom_sf"/>
</dbReference>
<dbReference type="InParanoid" id="A0A7N2RCX4"/>
<dbReference type="InterPro" id="IPR051343">
    <property type="entry name" value="G-type_lectin_kinases/EP1-like"/>
</dbReference>
<dbReference type="OMA" id="TLWCILD"/>
<keyword evidence="1" id="KW-0732">Signal</keyword>
<evidence type="ECO:0000256" key="1">
    <source>
        <dbReference type="ARBA" id="ARBA00022729"/>
    </source>
</evidence>
<name>A0A7N2RCX4_QUELO</name>
<dbReference type="AlphaFoldDB" id="A0A7N2RCX4"/>
<dbReference type="EMBL" id="LRBV02000011">
    <property type="status" value="NOT_ANNOTATED_CDS"/>
    <property type="molecule type" value="Genomic_DNA"/>
</dbReference>
<accession>A0A7N2RCX4</accession>
<dbReference type="PANTHER" id="PTHR47976">
    <property type="entry name" value="G-TYPE LECTIN S-RECEPTOR-LIKE SERINE/THREONINE-PROTEIN KINASE SD2-5"/>
    <property type="match status" value="1"/>
</dbReference>
<dbReference type="PANTHER" id="PTHR47976:SF7">
    <property type="entry name" value="RECEPTOR-LIKE SERINE_THREONINE-PROTEIN KINASE"/>
    <property type="match status" value="1"/>
</dbReference>
<dbReference type="Proteomes" id="UP000594261">
    <property type="component" value="Chromosome 11"/>
</dbReference>
<keyword evidence="3" id="KW-1185">Reference proteome</keyword>
<organism evidence="2 3">
    <name type="scientific">Quercus lobata</name>
    <name type="common">Valley oak</name>
    <dbReference type="NCBI Taxonomy" id="97700"/>
    <lineage>
        <taxon>Eukaryota</taxon>
        <taxon>Viridiplantae</taxon>
        <taxon>Streptophyta</taxon>
        <taxon>Embryophyta</taxon>
        <taxon>Tracheophyta</taxon>
        <taxon>Spermatophyta</taxon>
        <taxon>Magnoliopsida</taxon>
        <taxon>eudicotyledons</taxon>
        <taxon>Gunneridae</taxon>
        <taxon>Pentapetalae</taxon>
        <taxon>rosids</taxon>
        <taxon>fabids</taxon>
        <taxon>Fagales</taxon>
        <taxon>Fagaceae</taxon>
        <taxon>Quercus</taxon>
    </lineage>
</organism>
<reference evidence="2" key="2">
    <citation type="submission" date="2021-01" db="UniProtKB">
        <authorList>
            <consortium name="EnsemblPlants"/>
        </authorList>
    </citation>
    <scope>IDENTIFICATION</scope>
</reference>
<evidence type="ECO:0000313" key="3">
    <source>
        <dbReference type="Proteomes" id="UP000594261"/>
    </source>
</evidence>
<sequence>MTLWCILDEPSLRPSMKKVVLMLEGTVVIADPLSRSVPSGVWMKVDVYSFGIMLLEILCRRKSVDYNLPEKEAILEEWAYHYFECGELGKLVKEGEVDKKQLERITKVTLWCILDEPALRPSMKKVVLMLEGTVDIPNPPSRSVPSGVWSKE</sequence>
<dbReference type="EnsemblPlants" id="QL11p009196:mrna">
    <property type="protein sequence ID" value="QL11p009196:mrna"/>
    <property type="gene ID" value="QL11p009196"/>
</dbReference>